<organism evidence="1 2">
    <name type="scientific">Pichia kudriavzevii</name>
    <name type="common">Yeast</name>
    <name type="synonym">Issatchenkia orientalis</name>
    <dbReference type="NCBI Taxonomy" id="4909"/>
    <lineage>
        <taxon>Eukaryota</taxon>
        <taxon>Fungi</taxon>
        <taxon>Dikarya</taxon>
        <taxon>Ascomycota</taxon>
        <taxon>Saccharomycotina</taxon>
        <taxon>Pichiomycetes</taxon>
        <taxon>Pichiales</taxon>
        <taxon>Pichiaceae</taxon>
        <taxon>Pichia</taxon>
    </lineage>
</organism>
<dbReference type="EMBL" id="JQFK01000002">
    <property type="protein sequence ID" value="KGK40392.1"/>
    <property type="molecule type" value="Genomic_DNA"/>
</dbReference>
<dbReference type="HOGENOM" id="CLU_637887_0_0_1"/>
<comment type="caution">
    <text evidence="1">The sequence shown here is derived from an EMBL/GenBank/DDBJ whole genome shotgun (WGS) entry which is preliminary data.</text>
</comment>
<dbReference type="eggNOG" id="ENOG502T5NJ">
    <property type="taxonomic scope" value="Eukaryota"/>
</dbReference>
<evidence type="ECO:0000313" key="2">
    <source>
        <dbReference type="Proteomes" id="UP000029867"/>
    </source>
</evidence>
<dbReference type="Proteomes" id="UP000029867">
    <property type="component" value="Unassembled WGS sequence"/>
</dbReference>
<dbReference type="InterPro" id="IPR013952">
    <property type="entry name" value="DUF1776_fun"/>
</dbReference>
<gene>
    <name evidence="1" type="ORF">JL09_g415</name>
</gene>
<evidence type="ECO:0000313" key="1">
    <source>
        <dbReference type="EMBL" id="KGK40392.1"/>
    </source>
</evidence>
<name>A0A099P831_PICKU</name>
<accession>A0A099P831</accession>
<dbReference type="Pfam" id="PF08643">
    <property type="entry name" value="DUF1776"/>
    <property type="match status" value="1"/>
</dbReference>
<sequence length="418" mass="47544">MPDFVDKVFEYTSKILGGTNAVLQNVYSTTADTLQSSIDSTKVVGETVLNGTKGVYSKAQEIIPQGFEVVTNATGLSKVSHTPAPTGVTDRLVGFLTKNVFTIGLGIAFPAAGFAAYNVYRTLVPYQRYAKRLQNRYRYEVVLVVGSMNSTFVSKLVNDLNNRGYVVFVTVSDEQELRLVEEYNDQDIRPLVIDYTNDSSVRNSLLKLGQFLDMKISSIFEESYYNFKGVLVIPDYSKLPKLKSLEELSSREFSRVTENFFLKFNTLLYNGLLTFIRESNSRRDTVESYNGQKVEGGYSKLLFVNFLVVPSNDNRRLVHTLALEMNRLLYNKLYQDHSVSIKESFLRLVKKPSNISQIDMTMLDIYLHKNSNSTLVSDSVFHNVLSRVGKKLSPKQIHHKIFDLLNHDVLMKNYKIEN</sequence>
<dbReference type="AlphaFoldDB" id="A0A099P831"/>
<dbReference type="VEuPathDB" id="FungiDB:C5L36_0C02930"/>
<reference evidence="2" key="1">
    <citation type="journal article" date="2014" name="Microb. Cell Fact.">
        <title>Exploiting Issatchenkia orientalis SD108 for succinic acid production.</title>
        <authorList>
            <person name="Xiao H."/>
            <person name="Shao Z."/>
            <person name="Jiang Y."/>
            <person name="Dole S."/>
            <person name="Zhao H."/>
        </authorList>
    </citation>
    <scope>NUCLEOTIDE SEQUENCE [LARGE SCALE GENOMIC DNA]</scope>
    <source>
        <strain evidence="2">SD108</strain>
    </source>
</reference>
<proteinExistence type="predicted"/>
<protein>
    <submittedName>
        <fullName evidence="1">Uncharacterized protein</fullName>
    </submittedName>
</protein>